<evidence type="ECO:0000256" key="12">
    <source>
        <dbReference type="RuleBase" id="RU000363"/>
    </source>
</evidence>
<keyword evidence="14" id="KW-1185">Reference proteome</keyword>
<evidence type="ECO:0000256" key="6">
    <source>
        <dbReference type="ARBA" id="ARBA00023002"/>
    </source>
</evidence>
<dbReference type="EMBL" id="CVMT01000009">
    <property type="protein sequence ID" value="CRG91273.1"/>
    <property type="molecule type" value="Genomic_DNA"/>
</dbReference>
<evidence type="ECO:0000256" key="5">
    <source>
        <dbReference type="ARBA" id="ARBA00022989"/>
    </source>
</evidence>
<dbReference type="AlphaFoldDB" id="A0A0U1M6P3"/>
<accession>A0A0U1M6P3</accession>
<dbReference type="CDD" id="cd05339">
    <property type="entry name" value="17beta-HSDXI-like_SDR_c"/>
    <property type="match status" value="1"/>
</dbReference>
<reference evidence="13 14" key="1">
    <citation type="submission" date="2015-04" db="EMBL/GenBank/DDBJ databases">
        <authorList>
            <person name="Syromyatnikov M.Y."/>
            <person name="Popov V.N."/>
        </authorList>
    </citation>
    <scope>NUCLEOTIDE SEQUENCE [LARGE SCALE GENOMIC DNA]</scope>
    <source>
        <strain evidence="13">WF-38-12</strain>
    </source>
</reference>
<evidence type="ECO:0000256" key="2">
    <source>
        <dbReference type="ARBA" id="ARBA00006484"/>
    </source>
</evidence>
<evidence type="ECO:0000313" key="14">
    <source>
        <dbReference type="Proteomes" id="UP000054383"/>
    </source>
</evidence>
<evidence type="ECO:0000256" key="4">
    <source>
        <dbReference type="ARBA" id="ARBA00022857"/>
    </source>
</evidence>
<dbReference type="PANTHER" id="PTHR24322:SF736">
    <property type="entry name" value="RETINOL DEHYDROGENASE 10"/>
    <property type="match status" value="1"/>
</dbReference>
<evidence type="ECO:0000256" key="10">
    <source>
        <dbReference type="ARBA" id="ARBA00068717"/>
    </source>
</evidence>
<keyword evidence="6" id="KW-0560">Oxidoreductase</keyword>
<evidence type="ECO:0000313" key="13">
    <source>
        <dbReference type="EMBL" id="CRG91273.1"/>
    </source>
</evidence>
<dbReference type="STRING" id="28573.A0A0U1M6P3"/>
<keyword evidence="7" id="KW-0443">Lipid metabolism</keyword>
<keyword evidence="3" id="KW-0812">Transmembrane</keyword>
<gene>
    <name evidence="13" type="ORF">PISL3812_08321</name>
</gene>
<evidence type="ECO:0000256" key="8">
    <source>
        <dbReference type="ARBA" id="ARBA00023136"/>
    </source>
</evidence>
<dbReference type="PANTHER" id="PTHR24322">
    <property type="entry name" value="PKSB"/>
    <property type="match status" value="1"/>
</dbReference>
<dbReference type="GO" id="GO:0016020">
    <property type="term" value="C:membrane"/>
    <property type="evidence" value="ECO:0007669"/>
    <property type="project" value="UniProtKB-SubCell"/>
</dbReference>
<dbReference type="OMA" id="RTPMIKM"/>
<dbReference type="FunFam" id="3.40.50.720:FF:000131">
    <property type="entry name" value="Short-chain dehydrogenase/reductase 3"/>
    <property type="match status" value="1"/>
</dbReference>
<sequence length="349" mass="38420">MNSAIKTLQQHSTTIQEYLTPLLAKLPPPVQTAVTSTTARNVVAFVVVWNIVKSFNNILSGFVLNNWTSDKWNWPREIVLITGGCSGIGKYVVEKLAQRGIKVVVADIQEPQSKLPSNVYFYQCDVTSTDSVKAVGAKVRKEHGDPTVLINNAGIGHEGPILDKPEGTIRKVFEVNTLSHWWTVKEFLPAMVKRNHGHIITIASAASFVGLGEMTDYSCSKASALAFHEGLTQEIRLWYKAKKVRTSIIHPIWVKTPLIKPITDSGVKFRQPILEVEEVGDVIVKHVLKGNSGQLIIPNSIKNAGLVRALPNWIQEKIRNVASLDLKKIRDAQDAQLAKEQAAAAAGKS</sequence>
<dbReference type="InterPro" id="IPR036291">
    <property type="entry name" value="NAD(P)-bd_dom_sf"/>
</dbReference>
<dbReference type="Pfam" id="PF00106">
    <property type="entry name" value="adh_short"/>
    <property type="match status" value="1"/>
</dbReference>
<evidence type="ECO:0000256" key="9">
    <source>
        <dbReference type="ARBA" id="ARBA00059620"/>
    </source>
</evidence>
<name>A0A0U1M6P3_TALIS</name>
<protein>
    <recommendedName>
        <fullName evidence="10">Short-chain dehydrogenase/reductase 3</fullName>
    </recommendedName>
    <alternativeName>
        <fullName evidence="11">Retinal short-chain dehydrogenase/reductase 1</fullName>
    </alternativeName>
</protein>
<keyword evidence="8" id="KW-0472">Membrane</keyword>
<dbReference type="Proteomes" id="UP000054383">
    <property type="component" value="Unassembled WGS sequence"/>
</dbReference>
<evidence type="ECO:0000256" key="3">
    <source>
        <dbReference type="ARBA" id="ARBA00022692"/>
    </source>
</evidence>
<organism evidence="13 14">
    <name type="scientific">Talaromyces islandicus</name>
    <name type="common">Penicillium islandicum</name>
    <dbReference type="NCBI Taxonomy" id="28573"/>
    <lineage>
        <taxon>Eukaryota</taxon>
        <taxon>Fungi</taxon>
        <taxon>Dikarya</taxon>
        <taxon>Ascomycota</taxon>
        <taxon>Pezizomycotina</taxon>
        <taxon>Eurotiomycetes</taxon>
        <taxon>Eurotiomycetidae</taxon>
        <taxon>Eurotiales</taxon>
        <taxon>Trichocomaceae</taxon>
        <taxon>Talaromyces</taxon>
        <taxon>Talaromyces sect. Islandici</taxon>
    </lineage>
</organism>
<comment type="similarity">
    <text evidence="2 12">Belongs to the short-chain dehydrogenases/reductases (SDR) family.</text>
</comment>
<dbReference type="OrthoDB" id="10253736at2759"/>
<evidence type="ECO:0000256" key="7">
    <source>
        <dbReference type="ARBA" id="ARBA00023098"/>
    </source>
</evidence>
<evidence type="ECO:0000256" key="1">
    <source>
        <dbReference type="ARBA" id="ARBA00004141"/>
    </source>
</evidence>
<dbReference type="GO" id="GO:0052650">
    <property type="term" value="F:all-trans-retinol dehydrogenase (NADP+) activity"/>
    <property type="evidence" value="ECO:0007669"/>
    <property type="project" value="UniProtKB-ARBA"/>
</dbReference>
<proteinExistence type="inferred from homology"/>
<dbReference type="PRINTS" id="PR00081">
    <property type="entry name" value="GDHRDH"/>
</dbReference>
<dbReference type="InterPro" id="IPR002347">
    <property type="entry name" value="SDR_fam"/>
</dbReference>
<keyword evidence="5" id="KW-1133">Transmembrane helix</keyword>
<comment type="function">
    <text evidence="9">Catalyzes the reduction of all-trans-retinal to all-trans-retinol in the presence of NADPH.</text>
</comment>
<dbReference type="Gene3D" id="3.40.50.720">
    <property type="entry name" value="NAD(P)-binding Rossmann-like Domain"/>
    <property type="match status" value="1"/>
</dbReference>
<dbReference type="PRINTS" id="PR00080">
    <property type="entry name" value="SDRFAMILY"/>
</dbReference>
<evidence type="ECO:0000256" key="11">
    <source>
        <dbReference type="ARBA" id="ARBA00082544"/>
    </source>
</evidence>
<comment type="subcellular location">
    <subcellularLocation>
        <location evidence="1">Membrane</location>
        <topology evidence="1">Multi-pass membrane protein</topology>
    </subcellularLocation>
</comment>
<keyword evidence="4" id="KW-0521">NADP</keyword>
<dbReference type="SUPFAM" id="SSF51735">
    <property type="entry name" value="NAD(P)-binding Rossmann-fold domains"/>
    <property type="match status" value="1"/>
</dbReference>